<evidence type="ECO:0000313" key="3">
    <source>
        <dbReference type="Proteomes" id="UP000319836"/>
    </source>
</evidence>
<sequence>MKRALLLAGLLAVLAAPAWAQRTYLGFQLSYRNAPPPPQIYFRDRPSLRYEPSSRVYIVEDADQYGVDMFRYGRFWYMTRNGWWYRSRSYGGPFYAIDPRDVPQRIYYVPSAEWRYHPRGGWPRDNRYGYNDRYDRDRYNRYSRYDRNDRYNDRSDRGNYRGGDRTYLGFYVDVTSAPPPPDIYFRAEPEAVYVPESGVYVVRDADFDMFRYGGYWYVSDGGYWYRSSSYRGPFGVIDAHSVPSAIYSTPDRNWRNPPRRDDRD</sequence>
<accession>A0A538U604</accession>
<evidence type="ECO:0000313" key="2">
    <source>
        <dbReference type="EMBL" id="TMQ71297.1"/>
    </source>
</evidence>
<dbReference type="AlphaFoldDB" id="A0A538U604"/>
<evidence type="ECO:0000256" key="1">
    <source>
        <dbReference type="SAM" id="SignalP"/>
    </source>
</evidence>
<gene>
    <name evidence="2" type="ORF">E6K80_06045</name>
</gene>
<feature type="chain" id="PRO_5021733377" evidence="1">
    <location>
        <begin position="21"/>
        <end position="264"/>
    </location>
</feature>
<keyword evidence="1" id="KW-0732">Signal</keyword>
<feature type="signal peptide" evidence="1">
    <location>
        <begin position="1"/>
        <end position="20"/>
    </location>
</feature>
<dbReference type="Proteomes" id="UP000319836">
    <property type="component" value="Unassembled WGS sequence"/>
</dbReference>
<name>A0A538U604_UNCEI</name>
<comment type="caution">
    <text evidence="2">The sequence shown here is derived from an EMBL/GenBank/DDBJ whole genome shotgun (WGS) entry which is preliminary data.</text>
</comment>
<organism evidence="2 3">
    <name type="scientific">Eiseniibacteriota bacterium</name>
    <dbReference type="NCBI Taxonomy" id="2212470"/>
    <lineage>
        <taxon>Bacteria</taxon>
        <taxon>Candidatus Eiseniibacteriota</taxon>
    </lineage>
</organism>
<proteinExistence type="predicted"/>
<protein>
    <submittedName>
        <fullName evidence="2">Uncharacterized protein</fullName>
    </submittedName>
</protein>
<dbReference type="EMBL" id="VBPA01000134">
    <property type="protein sequence ID" value="TMQ71297.1"/>
    <property type="molecule type" value="Genomic_DNA"/>
</dbReference>
<reference evidence="2 3" key="1">
    <citation type="journal article" date="2019" name="Nat. Microbiol.">
        <title>Mediterranean grassland soil C-N compound turnover is dependent on rainfall and depth, and is mediated by genomically divergent microorganisms.</title>
        <authorList>
            <person name="Diamond S."/>
            <person name="Andeer P.F."/>
            <person name="Li Z."/>
            <person name="Crits-Christoph A."/>
            <person name="Burstein D."/>
            <person name="Anantharaman K."/>
            <person name="Lane K.R."/>
            <person name="Thomas B.C."/>
            <person name="Pan C."/>
            <person name="Northen T.R."/>
            <person name="Banfield J.F."/>
        </authorList>
    </citation>
    <scope>NUCLEOTIDE SEQUENCE [LARGE SCALE GENOMIC DNA]</scope>
    <source>
        <strain evidence="2">WS_10</strain>
    </source>
</reference>